<name>A0A2N3IXY3_AERSO</name>
<comment type="caution">
    <text evidence="1">The sequence shown here is derived from an EMBL/GenBank/DDBJ whole genome shotgun (WGS) entry which is preliminary data.</text>
</comment>
<dbReference type="EMBL" id="NQMM01000031">
    <property type="protein sequence ID" value="PKQ77656.1"/>
    <property type="molecule type" value="Genomic_DNA"/>
</dbReference>
<reference evidence="1 2" key="1">
    <citation type="journal article" date="2017" name="Front. Microbiol.">
        <title>Strong Genomic and Phenotypic Heterogeneity in the Aeromonas sobria Species Complex.</title>
        <authorList>
            <person name="Gauthier J."/>
            <person name="Vincent A.T."/>
            <person name="Charette S.J."/>
            <person name="Derome N."/>
        </authorList>
    </citation>
    <scope>NUCLEOTIDE SEQUENCE [LARGE SCALE GENOMIC DNA]</scope>
    <source>
        <strain evidence="1 2">TM18</strain>
    </source>
</reference>
<accession>A0A2N3IXY3</accession>
<evidence type="ECO:0000313" key="2">
    <source>
        <dbReference type="Proteomes" id="UP000233467"/>
    </source>
</evidence>
<dbReference type="Proteomes" id="UP000233467">
    <property type="component" value="Unassembled WGS sequence"/>
</dbReference>
<dbReference type="AlphaFoldDB" id="A0A2N3IXY3"/>
<keyword evidence="2" id="KW-1185">Reference proteome</keyword>
<protein>
    <submittedName>
        <fullName evidence="1">Uncharacterized protein</fullName>
    </submittedName>
</protein>
<organism evidence="1 2">
    <name type="scientific">Aeromonas sobria</name>
    <dbReference type="NCBI Taxonomy" id="646"/>
    <lineage>
        <taxon>Bacteria</taxon>
        <taxon>Pseudomonadati</taxon>
        <taxon>Pseudomonadota</taxon>
        <taxon>Gammaproteobacteria</taxon>
        <taxon>Aeromonadales</taxon>
        <taxon>Aeromonadaceae</taxon>
        <taxon>Aeromonas</taxon>
    </lineage>
</organism>
<evidence type="ECO:0000313" key="1">
    <source>
        <dbReference type="EMBL" id="PKQ77656.1"/>
    </source>
</evidence>
<sequence length="127" mass="13890">MHVKCVLSLANATLGVIEPSWAPRFRPEVVRGRAGGVLPVPLLDGGLEALSVCWLRRFANSVIFFGHANEHATRAGSCNRPMGTKRCSSLFSCQFTLGERALRILPRNKIGQSRRAIKMPTLGSAFE</sequence>
<gene>
    <name evidence="1" type="ORF">CJP16_10720</name>
</gene>
<proteinExistence type="predicted"/>